<evidence type="ECO:0000313" key="19">
    <source>
        <dbReference type="Proteomes" id="UP000324896"/>
    </source>
</evidence>
<evidence type="ECO:0000313" key="13">
    <source>
        <dbReference type="Proteomes" id="UP000198612"/>
    </source>
</evidence>
<dbReference type="Pfam" id="PF09360">
    <property type="entry name" value="zf-CDGSH"/>
    <property type="match status" value="2"/>
</dbReference>
<evidence type="ECO:0000313" key="8">
    <source>
        <dbReference type="EMBL" id="SDF10889.1"/>
    </source>
</evidence>
<dbReference type="EMBL" id="QICM01000009">
    <property type="protein sequence ID" value="PXV66976.1"/>
    <property type="molecule type" value="Genomic_DNA"/>
</dbReference>
<keyword evidence="3" id="KW-0408">Iron</keyword>
<dbReference type="GeneID" id="57012211"/>
<evidence type="ECO:0000313" key="9">
    <source>
        <dbReference type="EMBL" id="SDI39174.1"/>
    </source>
</evidence>
<organism evidence="7 19">
    <name type="scientific">Halanaerobium congolense</name>
    <dbReference type="NCBI Taxonomy" id="54121"/>
    <lineage>
        <taxon>Bacteria</taxon>
        <taxon>Bacillati</taxon>
        <taxon>Bacillota</taxon>
        <taxon>Clostridia</taxon>
        <taxon>Halanaerobiales</taxon>
        <taxon>Halanaerobiaceae</taxon>
        <taxon>Halanaerobium</taxon>
    </lineage>
</organism>
<dbReference type="Proteomes" id="UP000295472">
    <property type="component" value="Unassembled WGS sequence"/>
</dbReference>
<dbReference type="PANTHER" id="PTHR46491:SF3">
    <property type="entry name" value="CDGSH IRON-SULFUR DOMAIN-CONTAINING PROTEIN 3, MITOCHONDRIAL"/>
    <property type="match status" value="1"/>
</dbReference>
<dbReference type="Proteomes" id="UP000295758">
    <property type="component" value="Unassembled WGS sequence"/>
</dbReference>
<dbReference type="InterPro" id="IPR052950">
    <property type="entry name" value="CISD"/>
</dbReference>
<evidence type="ECO:0000313" key="6">
    <source>
        <dbReference type="EMBL" id="PXV66976.1"/>
    </source>
</evidence>
<dbReference type="Proteomes" id="UP000198612">
    <property type="component" value="Unassembled WGS sequence"/>
</dbReference>
<feature type="domain" description="Iron-binding zinc finger CDGSH type" evidence="5">
    <location>
        <begin position="180"/>
        <end position="223"/>
    </location>
</feature>
<dbReference type="PANTHER" id="PTHR46491">
    <property type="entry name" value="CDGSH IRON SULFUR DOMAIN PROTEIN HOMOLOG"/>
    <property type="match status" value="1"/>
</dbReference>
<dbReference type="EMBL" id="FNBJ01000006">
    <property type="protein sequence ID" value="SDF10889.1"/>
    <property type="molecule type" value="Genomic_DNA"/>
</dbReference>
<sequence length="226" mass="25504">MNKNKARIKIIKDGAYCVFGAIPLKEKIITPVGAHYEYREGRELPQSENYSLCRCGQTKTPPFCDGYHQEIDFDGTETAARDSYEARAELLKGKEIDLMDDHRCAYLRFCHTEKGTTWNLIEESDKKEKKELAKKSAEECLAGRLTAVSKSGEILEKDFEPAVEVLQDPEKDCSSAIIVKGNIEIEAADGEIYETRNSVALCRCGKSENKPFCDCTHYHNGFKTDD</sequence>
<evidence type="ECO:0000313" key="14">
    <source>
        <dbReference type="Proteomes" id="UP000198945"/>
    </source>
</evidence>
<evidence type="ECO:0000256" key="2">
    <source>
        <dbReference type="ARBA" id="ARBA00022723"/>
    </source>
</evidence>
<dbReference type="Proteomes" id="UP000247389">
    <property type="component" value="Unassembled WGS sequence"/>
</dbReference>
<dbReference type="InterPro" id="IPR042216">
    <property type="entry name" value="MitoNEET_CISD"/>
</dbReference>
<evidence type="ECO:0000313" key="7">
    <source>
        <dbReference type="EMBL" id="SDC54013.1"/>
    </source>
</evidence>
<evidence type="ECO:0000256" key="4">
    <source>
        <dbReference type="ARBA" id="ARBA00023014"/>
    </source>
</evidence>
<proteinExistence type="predicted"/>
<dbReference type="SMART" id="SM00704">
    <property type="entry name" value="ZnF_CDGSH"/>
    <property type="match status" value="2"/>
</dbReference>
<keyword evidence="4" id="KW-0411">Iron-sulfur</keyword>
<evidence type="ECO:0000313" key="16">
    <source>
        <dbReference type="Proteomes" id="UP000247389"/>
    </source>
</evidence>
<dbReference type="GO" id="GO:0046872">
    <property type="term" value="F:metal ion binding"/>
    <property type="evidence" value="ECO:0007669"/>
    <property type="project" value="UniProtKB-KW"/>
</dbReference>
<dbReference type="Gene3D" id="3.40.5.90">
    <property type="entry name" value="CDGSH iron-sulfur domain, mitoNEET-type"/>
    <property type="match status" value="2"/>
</dbReference>
<keyword evidence="2" id="KW-0479">Metal-binding</keyword>
<dbReference type="RefSeq" id="WP_073160098.1">
    <property type="nucleotide sequence ID" value="NZ_FMYT01000008.1"/>
</dbReference>
<gene>
    <name evidence="11" type="ORF">BY453_11645</name>
    <name evidence="12" type="ORF">C7954_10753</name>
    <name evidence="6" type="ORF">C8C78_10926</name>
    <name evidence="7" type="ORF">SAMN04488597_10846</name>
    <name evidence="8" type="ORF">SAMN04488598_10658</name>
    <name evidence="10" type="ORF">SAMN04515652_10745</name>
    <name evidence="9" type="ORF">SAMN04515654_105123</name>
</gene>
<dbReference type="OrthoDB" id="9793389at2"/>
<evidence type="ECO:0000313" key="10">
    <source>
        <dbReference type="EMBL" id="SES82061.1"/>
    </source>
</evidence>
<evidence type="ECO:0000313" key="18">
    <source>
        <dbReference type="Proteomes" id="UP000295758"/>
    </source>
</evidence>
<feature type="domain" description="Iron-binding zinc finger CDGSH type" evidence="5">
    <location>
        <begin position="37"/>
        <end position="74"/>
    </location>
</feature>
<keyword evidence="1" id="KW-0001">2Fe-2S</keyword>
<reference evidence="9 14" key="2">
    <citation type="submission" date="2016-10" db="EMBL/GenBank/DDBJ databases">
        <authorList>
            <person name="de Groot N.N."/>
        </authorList>
    </citation>
    <scope>NUCLEOTIDE SEQUENCE [LARGE SCALE GENOMIC DNA]</scope>
    <source>
        <strain evidence="9 14">WG7</strain>
    </source>
</reference>
<dbReference type="AlphaFoldDB" id="A0A1G6MES3"/>
<accession>A0A1G6MES3</accession>
<evidence type="ECO:0000313" key="11">
    <source>
        <dbReference type="EMBL" id="TDS29829.1"/>
    </source>
</evidence>
<evidence type="ECO:0000256" key="1">
    <source>
        <dbReference type="ARBA" id="ARBA00022714"/>
    </source>
</evidence>
<reference evidence="13 15" key="1">
    <citation type="submission" date="2016-10" db="EMBL/GenBank/DDBJ databases">
        <authorList>
            <person name="Varghese N."/>
            <person name="Submissions S."/>
        </authorList>
    </citation>
    <scope>NUCLEOTIDE SEQUENCE [LARGE SCALE GENOMIC DNA]</scope>
    <source>
        <strain evidence="7 19">WG10</strain>
        <strain evidence="8 15">WG2</strain>
        <strain evidence="10 13">WG5</strain>
    </source>
</reference>
<dbReference type="GO" id="GO:0051537">
    <property type="term" value="F:2 iron, 2 sulfur cluster binding"/>
    <property type="evidence" value="ECO:0007669"/>
    <property type="project" value="UniProtKB-KW"/>
</dbReference>
<dbReference type="Proteomes" id="UP000324896">
    <property type="component" value="Unassembled WGS sequence"/>
</dbReference>
<evidence type="ECO:0000313" key="15">
    <source>
        <dbReference type="Proteomes" id="UP000199519"/>
    </source>
</evidence>
<reference evidence="11 18" key="4">
    <citation type="submission" date="2019-03" db="EMBL/GenBank/DDBJ databases">
        <title>Deep subsurface shale carbon reservoir microbial communities from Ohio and West Virginia, USA.</title>
        <authorList>
            <person name="Wrighton K."/>
        </authorList>
    </citation>
    <scope>NUCLEOTIDE SEQUENCE [LARGE SCALE GENOMIC DNA]</scope>
    <source>
        <strain evidence="11 18">UTICA-S4D12</strain>
    </source>
</reference>
<dbReference type="Proteomes" id="UP000198945">
    <property type="component" value="Unassembled WGS sequence"/>
</dbReference>
<name>A0A1G6MES3_9FIRM</name>
<dbReference type="GO" id="GO:0005737">
    <property type="term" value="C:cytoplasm"/>
    <property type="evidence" value="ECO:0007669"/>
    <property type="project" value="UniProtKB-ARBA"/>
</dbReference>
<evidence type="ECO:0000256" key="3">
    <source>
        <dbReference type="ARBA" id="ARBA00023004"/>
    </source>
</evidence>
<evidence type="ECO:0000313" key="12">
    <source>
        <dbReference type="EMBL" id="TDX45486.1"/>
    </source>
</evidence>
<keyword evidence="15" id="KW-1185">Reference proteome</keyword>
<dbReference type="STRING" id="54121.SAMN04515653_105123"/>
<evidence type="ECO:0000259" key="5">
    <source>
        <dbReference type="SMART" id="SM00704"/>
    </source>
</evidence>
<dbReference type="EMBL" id="SOAA01000016">
    <property type="protein sequence ID" value="TDS29829.1"/>
    <property type="molecule type" value="Genomic_DNA"/>
</dbReference>
<dbReference type="InterPro" id="IPR018967">
    <property type="entry name" value="FeS-contain_CDGSH-typ"/>
</dbReference>
<dbReference type="EMBL" id="FNEH01000005">
    <property type="protein sequence ID" value="SDI39174.1"/>
    <property type="molecule type" value="Genomic_DNA"/>
</dbReference>
<dbReference type="EMBL" id="SOEF01000007">
    <property type="protein sequence ID" value="TDX45486.1"/>
    <property type="molecule type" value="Genomic_DNA"/>
</dbReference>
<dbReference type="EMBL" id="FMYT01000008">
    <property type="protein sequence ID" value="SDC54013.1"/>
    <property type="molecule type" value="Genomic_DNA"/>
</dbReference>
<reference evidence="6 16" key="3">
    <citation type="submission" date="2018-04" db="EMBL/GenBank/DDBJ databases">
        <title>Subsurface microbial communities from deep shales in Ohio and West Virginia, USA.</title>
        <authorList>
            <person name="Wrighton K."/>
        </authorList>
    </citation>
    <scope>NUCLEOTIDE SEQUENCE [LARGE SCALE GENOMIC DNA]</scope>
    <source>
        <strain evidence="12 17">DSMZ 11287</strain>
        <strain evidence="6 16">MSL28</strain>
    </source>
</reference>
<protein>
    <submittedName>
        <fullName evidence="6">CDGSH-type Zn-finger protein</fullName>
    </submittedName>
    <submittedName>
        <fullName evidence="7">Zn-finger domain of CDGSH type-containing protein</fullName>
    </submittedName>
</protein>
<dbReference type="Proteomes" id="UP000199519">
    <property type="component" value="Unassembled WGS sequence"/>
</dbReference>
<dbReference type="EMBL" id="FOHG01000007">
    <property type="protein sequence ID" value="SES82061.1"/>
    <property type="molecule type" value="Genomic_DNA"/>
</dbReference>
<evidence type="ECO:0000313" key="17">
    <source>
        <dbReference type="Proteomes" id="UP000295472"/>
    </source>
</evidence>